<dbReference type="AlphaFoldDB" id="A0A8X6LJM1"/>
<dbReference type="Proteomes" id="UP000887116">
    <property type="component" value="Unassembled WGS sequence"/>
</dbReference>
<gene>
    <name evidence="1" type="primary">AVEN_244656_1</name>
    <name evidence="1" type="ORF">TNCT_322951</name>
</gene>
<sequence>MKKKETFTNVSPFLIEKAKSGTVGTVKTIRKMPSGDLFLEVSSSNQATDLAKLQKLPHLDVTVSPHASLNFSRGVISPADFLNVSSEEIGEFAGPESIWSPAYYYT</sequence>
<organism evidence="1 2">
    <name type="scientific">Trichonephila clavata</name>
    <name type="common">Joro spider</name>
    <name type="synonym">Nephila clavata</name>
    <dbReference type="NCBI Taxonomy" id="2740835"/>
    <lineage>
        <taxon>Eukaryota</taxon>
        <taxon>Metazoa</taxon>
        <taxon>Ecdysozoa</taxon>
        <taxon>Arthropoda</taxon>
        <taxon>Chelicerata</taxon>
        <taxon>Arachnida</taxon>
        <taxon>Araneae</taxon>
        <taxon>Araneomorphae</taxon>
        <taxon>Entelegynae</taxon>
        <taxon>Araneoidea</taxon>
        <taxon>Nephilidae</taxon>
        <taxon>Trichonephila</taxon>
    </lineage>
</organism>
<dbReference type="EMBL" id="BMAO01026576">
    <property type="protein sequence ID" value="GFR10782.1"/>
    <property type="molecule type" value="Genomic_DNA"/>
</dbReference>
<reference evidence="1" key="1">
    <citation type="submission" date="2020-07" db="EMBL/GenBank/DDBJ databases">
        <title>Multicomponent nature underlies the extraordinary mechanical properties of spider dragline silk.</title>
        <authorList>
            <person name="Kono N."/>
            <person name="Nakamura H."/>
            <person name="Mori M."/>
            <person name="Yoshida Y."/>
            <person name="Ohtoshi R."/>
            <person name="Malay A.D."/>
            <person name="Moran D.A.P."/>
            <person name="Tomita M."/>
            <person name="Numata K."/>
            <person name="Arakawa K."/>
        </authorList>
    </citation>
    <scope>NUCLEOTIDE SEQUENCE</scope>
</reference>
<evidence type="ECO:0000313" key="2">
    <source>
        <dbReference type="Proteomes" id="UP000887116"/>
    </source>
</evidence>
<evidence type="ECO:0000313" key="1">
    <source>
        <dbReference type="EMBL" id="GFR10782.1"/>
    </source>
</evidence>
<dbReference type="OrthoDB" id="6485787at2759"/>
<name>A0A8X6LJM1_TRICU</name>
<protein>
    <submittedName>
        <fullName evidence="1">Uncharacterized protein</fullName>
    </submittedName>
</protein>
<comment type="caution">
    <text evidence="1">The sequence shown here is derived from an EMBL/GenBank/DDBJ whole genome shotgun (WGS) entry which is preliminary data.</text>
</comment>
<keyword evidence="2" id="KW-1185">Reference proteome</keyword>
<accession>A0A8X6LJM1</accession>
<proteinExistence type="predicted"/>